<evidence type="ECO:0000256" key="4">
    <source>
        <dbReference type="ARBA" id="ARBA00022807"/>
    </source>
</evidence>
<dbReference type="AlphaFoldDB" id="A0A5Q3Q7S6"/>
<proteinExistence type="inferred from homology"/>
<dbReference type="Gene3D" id="3.90.1720.10">
    <property type="entry name" value="endopeptidase domain like (from Nostoc punctiforme)"/>
    <property type="match status" value="1"/>
</dbReference>
<feature type="compositionally biased region" description="Low complexity" evidence="6">
    <location>
        <begin position="285"/>
        <end position="316"/>
    </location>
</feature>
<keyword evidence="4" id="KW-0788">Thiol protease</keyword>
<dbReference type="KEGG" id="sace:GIY23_10430"/>
<dbReference type="InterPro" id="IPR038765">
    <property type="entry name" value="Papain-like_cys_pep_sf"/>
</dbReference>
<dbReference type="SUPFAM" id="SSF56954">
    <property type="entry name" value="Outer membrane efflux proteins (OEP)"/>
    <property type="match status" value="1"/>
</dbReference>
<evidence type="ECO:0000256" key="5">
    <source>
        <dbReference type="SAM" id="Coils"/>
    </source>
</evidence>
<comment type="similarity">
    <text evidence="1">Belongs to the peptidase C40 family.</text>
</comment>
<keyword evidence="3 8" id="KW-0378">Hydrolase</keyword>
<feature type="coiled-coil region" evidence="5">
    <location>
        <begin position="74"/>
        <end position="133"/>
    </location>
</feature>
<keyword evidence="2" id="KW-0645">Protease</keyword>
<dbReference type="PROSITE" id="PS51935">
    <property type="entry name" value="NLPC_P60"/>
    <property type="match status" value="1"/>
</dbReference>
<evidence type="ECO:0000256" key="6">
    <source>
        <dbReference type="SAM" id="MobiDB-lite"/>
    </source>
</evidence>
<feature type="region of interest" description="Disordered" evidence="6">
    <location>
        <begin position="285"/>
        <end position="318"/>
    </location>
</feature>
<name>A0A5Q3Q7S6_9PSEU</name>
<keyword evidence="5" id="KW-0175">Coiled coil</keyword>
<dbReference type="SUPFAM" id="SSF54001">
    <property type="entry name" value="Cysteine proteinases"/>
    <property type="match status" value="1"/>
</dbReference>
<protein>
    <submittedName>
        <fullName evidence="8">Hydrolase</fullName>
    </submittedName>
</protein>
<evidence type="ECO:0000256" key="1">
    <source>
        <dbReference type="ARBA" id="ARBA00007074"/>
    </source>
</evidence>
<dbReference type="PANTHER" id="PTHR47359">
    <property type="entry name" value="PEPTIDOGLYCAN DL-ENDOPEPTIDASE CWLO"/>
    <property type="match status" value="1"/>
</dbReference>
<feature type="region of interest" description="Disordered" evidence="6">
    <location>
        <begin position="38"/>
        <end position="66"/>
    </location>
</feature>
<evidence type="ECO:0000313" key="9">
    <source>
        <dbReference type="Proteomes" id="UP000371041"/>
    </source>
</evidence>
<evidence type="ECO:0000256" key="2">
    <source>
        <dbReference type="ARBA" id="ARBA00022670"/>
    </source>
</evidence>
<evidence type="ECO:0000259" key="7">
    <source>
        <dbReference type="PROSITE" id="PS51935"/>
    </source>
</evidence>
<dbReference type="Pfam" id="PF00877">
    <property type="entry name" value="NLPC_P60"/>
    <property type="match status" value="1"/>
</dbReference>
<dbReference type="EMBL" id="CP045929">
    <property type="protein sequence ID" value="QGK69880.1"/>
    <property type="molecule type" value="Genomic_DNA"/>
</dbReference>
<keyword evidence="9" id="KW-1185">Reference proteome</keyword>
<dbReference type="PANTHER" id="PTHR47359:SF3">
    <property type="entry name" value="NLP_P60 DOMAIN-CONTAINING PROTEIN-RELATED"/>
    <property type="match status" value="1"/>
</dbReference>
<dbReference type="InterPro" id="IPR000064">
    <property type="entry name" value="NLP_P60_dom"/>
</dbReference>
<dbReference type="GO" id="GO:0006508">
    <property type="term" value="P:proteolysis"/>
    <property type="evidence" value="ECO:0007669"/>
    <property type="project" value="UniProtKB-KW"/>
</dbReference>
<accession>A0A5Q3Q7S6</accession>
<gene>
    <name evidence="8" type="ORF">GIY23_10430</name>
</gene>
<dbReference type="GO" id="GO:0008234">
    <property type="term" value="F:cysteine-type peptidase activity"/>
    <property type="evidence" value="ECO:0007669"/>
    <property type="project" value="UniProtKB-KW"/>
</dbReference>
<evidence type="ECO:0000313" key="8">
    <source>
        <dbReference type="EMBL" id="QGK69880.1"/>
    </source>
</evidence>
<reference evidence="9" key="1">
    <citation type="submission" date="2019-11" db="EMBL/GenBank/DDBJ databases">
        <title>The complete genome sequence of Saccharopolyspora sp. E2A.</title>
        <authorList>
            <person name="Zhang G."/>
        </authorList>
    </citation>
    <scope>NUCLEOTIDE SEQUENCE [LARGE SCALE GENOMIC DNA]</scope>
    <source>
        <strain evidence="9">E2A</strain>
    </source>
</reference>
<dbReference type="Proteomes" id="UP000371041">
    <property type="component" value="Chromosome"/>
</dbReference>
<dbReference type="InterPro" id="IPR051794">
    <property type="entry name" value="PG_Endopeptidase_C40"/>
</dbReference>
<organism evidence="8 9">
    <name type="scientific">Allosaccharopolyspora coralli</name>
    <dbReference type="NCBI Taxonomy" id="2665642"/>
    <lineage>
        <taxon>Bacteria</taxon>
        <taxon>Bacillati</taxon>
        <taxon>Actinomycetota</taxon>
        <taxon>Actinomycetes</taxon>
        <taxon>Pseudonocardiales</taxon>
        <taxon>Pseudonocardiaceae</taxon>
        <taxon>Allosaccharopolyspora</taxon>
    </lineage>
</organism>
<feature type="region of interest" description="Disordered" evidence="6">
    <location>
        <begin position="209"/>
        <end position="242"/>
    </location>
</feature>
<feature type="compositionally biased region" description="Basic and acidic residues" evidence="6">
    <location>
        <begin position="209"/>
        <end position="222"/>
    </location>
</feature>
<evidence type="ECO:0000256" key="3">
    <source>
        <dbReference type="ARBA" id="ARBA00022801"/>
    </source>
</evidence>
<sequence length="458" mass="47865">MAVVLRPRCPRAGEGAAVRSVTSLIVATVLALVLPGTSASAPPAPPNPSDEEIQSGRAESQSAAGRVGTLATHLAEAEGQLVNLNARVEVKMEDANKARVDLQRAQDDHAEALQIAESAAAESRAAADRIEDQRQRLDQFAAGSYRQGSALGSASAFVGADSPKEVLDRAEMLDAVSASQGEVLDGLHRARTHQANKDSVAREALQEAAAKRSAADDARATAEEAENAAVAAQSDQVAENARLESEKDRLNRELQQARSNVAGLEAQRGRYEDWLAAKEREEQAAAAAAAAAAEEQSSDSSGDSGSSSGSTGEVGAPAGDSVEVAVDRALSQLGVTYAWGGGNANGPTKGIRDGGVADSYGDYQKVGFDCSGLMIYAFAGVGVELAHYSGYQYDSGTKVPLSQMQRGDMLFWEDGGRTHHVAMYLGDGQMVEAPYSGSQVRVTSVRYSGIAPYAVRLL</sequence>
<feature type="domain" description="NlpC/P60" evidence="7">
    <location>
        <begin position="319"/>
        <end position="458"/>
    </location>
</feature>